<reference evidence="1" key="2">
    <citation type="submission" date="2020-11" db="EMBL/GenBank/DDBJ databases">
        <authorList>
            <person name="McCartney M.A."/>
            <person name="Auch B."/>
            <person name="Kono T."/>
            <person name="Mallez S."/>
            <person name="Becker A."/>
            <person name="Gohl D.M."/>
            <person name="Silverstein K.A.T."/>
            <person name="Koren S."/>
            <person name="Bechman K.B."/>
            <person name="Herman A."/>
            <person name="Abrahante J.E."/>
            <person name="Garbe J."/>
        </authorList>
    </citation>
    <scope>NUCLEOTIDE SEQUENCE</scope>
    <source>
        <strain evidence="1">Duluth1</strain>
        <tissue evidence="1">Whole animal</tissue>
    </source>
</reference>
<comment type="caution">
    <text evidence="1">The sequence shown here is derived from an EMBL/GenBank/DDBJ whole genome shotgun (WGS) entry which is preliminary data.</text>
</comment>
<dbReference type="AlphaFoldDB" id="A0A9D4B5D9"/>
<evidence type="ECO:0000313" key="1">
    <source>
        <dbReference type="EMBL" id="KAH3689887.1"/>
    </source>
</evidence>
<name>A0A9D4B5D9_DREPO</name>
<dbReference type="EMBL" id="JAIWYP010000089">
    <property type="protein sequence ID" value="KAH3689887.1"/>
    <property type="molecule type" value="Genomic_DNA"/>
</dbReference>
<evidence type="ECO:0000313" key="2">
    <source>
        <dbReference type="Proteomes" id="UP000828390"/>
    </source>
</evidence>
<keyword evidence="2" id="KW-1185">Reference proteome</keyword>
<sequence>MNGKRGRSKEAWVQRLEYSDGILRNNQRSGNRLKIGMTYYDHAHKVMMNDLGKGLLLQTKLDNDRKTLSLGLYGSQYVNSVPNRADN</sequence>
<gene>
    <name evidence="1" type="ORF">DPMN_190844</name>
</gene>
<organism evidence="1 2">
    <name type="scientific">Dreissena polymorpha</name>
    <name type="common">Zebra mussel</name>
    <name type="synonym">Mytilus polymorpha</name>
    <dbReference type="NCBI Taxonomy" id="45954"/>
    <lineage>
        <taxon>Eukaryota</taxon>
        <taxon>Metazoa</taxon>
        <taxon>Spiralia</taxon>
        <taxon>Lophotrochozoa</taxon>
        <taxon>Mollusca</taxon>
        <taxon>Bivalvia</taxon>
        <taxon>Autobranchia</taxon>
        <taxon>Heteroconchia</taxon>
        <taxon>Euheterodonta</taxon>
        <taxon>Imparidentia</taxon>
        <taxon>Neoheterodontei</taxon>
        <taxon>Myida</taxon>
        <taxon>Dreissenoidea</taxon>
        <taxon>Dreissenidae</taxon>
        <taxon>Dreissena</taxon>
    </lineage>
</organism>
<dbReference type="Proteomes" id="UP000828390">
    <property type="component" value="Unassembled WGS sequence"/>
</dbReference>
<proteinExistence type="predicted"/>
<accession>A0A9D4B5D9</accession>
<reference evidence="1" key="1">
    <citation type="journal article" date="2019" name="bioRxiv">
        <title>The Genome of the Zebra Mussel, Dreissena polymorpha: A Resource for Invasive Species Research.</title>
        <authorList>
            <person name="McCartney M.A."/>
            <person name="Auch B."/>
            <person name="Kono T."/>
            <person name="Mallez S."/>
            <person name="Zhang Y."/>
            <person name="Obille A."/>
            <person name="Becker A."/>
            <person name="Abrahante J.E."/>
            <person name="Garbe J."/>
            <person name="Badalamenti J.P."/>
            <person name="Herman A."/>
            <person name="Mangelson H."/>
            <person name="Liachko I."/>
            <person name="Sullivan S."/>
            <person name="Sone E.D."/>
            <person name="Koren S."/>
            <person name="Silverstein K.A.T."/>
            <person name="Beckman K.B."/>
            <person name="Gohl D.M."/>
        </authorList>
    </citation>
    <scope>NUCLEOTIDE SEQUENCE</scope>
    <source>
        <strain evidence="1">Duluth1</strain>
        <tissue evidence="1">Whole animal</tissue>
    </source>
</reference>
<protein>
    <submittedName>
        <fullName evidence="1">Uncharacterized protein</fullName>
    </submittedName>
</protein>